<feature type="region of interest" description="Disordered" evidence="1">
    <location>
        <begin position="18"/>
        <end position="59"/>
    </location>
</feature>
<comment type="caution">
    <text evidence="2">The sequence shown here is derived from an EMBL/GenBank/DDBJ whole genome shotgun (WGS) entry which is preliminary data.</text>
</comment>
<protein>
    <submittedName>
        <fullName evidence="2">Uncharacterized protein</fullName>
    </submittedName>
</protein>
<dbReference type="Proteomes" id="UP000814243">
    <property type="component" value="Unassembled WGS sequence"/>
</dbReference>
<name>A0A922SLU1_SPOEX</name>
<evidence type="ECO:0000313" key="2">
    <source>
        <dbReference type="EMBL" id="KAH9643067.1"/>
    </source>
</evidence>
<dbReference type="EMBL" id="JACEFF010000160">
    <property type="protein sequence ID" value="KAH9643067.1"/>
    <property type="molecule type" value="Genomic_DNA"/>
</dbReference>
<organism evidence="2 3">
    <name type="scientific">Spodoptera exigua</name>
    <name type="common">Beet armyworm</name>
    <name type="synonym">Noctua fulgens</name>
    <dbReference type="NCBI Taxonomy" id="7107"/>
    <lineage>
        <taxon>Eukaryota</taxon>
        <taxon>Metazoa</taxon>
        <taxon>Ecdysozoa</taxon>
        <taxon>Arthropoda</taxon>
        <taxon>Hexapoda</taxon>
        <taxon>Insecta</taxon>
        <taxon>Pterygota</taxon>
        <taxon>Neoptera</taxon>
        <taxon>Endopterygota</taxon>
        <taxon>Lepidoptera</taxon>
        <taxon>Glossata</taxon>
        <taxon>Ditrysia</taxon>
        <taxon>Noctuoidea</taxon>
        <taxon>Noctuidae</taxon>
        <taxon>Amphipyrinae</taxon>
        <taxon>Spodoptera</taxon>
    </lineage>
</organism>
<feature type="compositionally biased region" description="Gly residues" evidence="1">
    <location>
        <begin position="23"/>
        <end position="33"/>
    </location>
</feature>
<sequence>MYRLATIPPAVYPRHLYHRRGRGGGTRCGGRGGTLAAEQPEGPACSGQQHSGAHHRSARTQQLLTAITSTTLRSLLPFHLRPCSTPLLL</sequence>
<proteinExistence type="predicted"/>
<gene>
    <name evidence="2" type="ORF">HF086_018420</name>
</gene>
<evidence type="ECO:0000313" key="3">
    <source>
        <dbReference type="Proteomes" id="UP000814243"/>
    </source>
</evidence>
<reference evidence="2" key="1">
    <citation type="journal article" date="2021" name="G3 (Bethesda)">
        <title>Genome and transcriptome analysis of the beet armyworm Spodoptera exigua reveals targets for pest control. .</title>
        <authorList>
            <person name="Simon S."/>
            <person name="Breeschoten T."/>
            <person name="Jansen H.J."/>
            <person name="Dirks R.P."/>
            <person name="Schranz M.E."/>
            <person name="Ros V.I.D."/>
        </authorList>
    </citation>
    <scope>NUCLEOTIDE SEQUENCE</scope>
    <source>
        <strain evidence="2">TB_SE_WUR_2020</strain>
    </source>
</reference>
<dbReference type="AlphaFoldDB" id="A0A922SLU1"/>
<accession>A0A922SLU1</accession>
<evidence type="ECO:0000256" key="1">
    <source>
        <dbReference type="SAM" id="MobiDB-lite"/>
    </source>
</evidence>